<evidence type="ECO:0000313" key="1">
    <source>
        <dbReference type="EMBL" id="EEZ97238.1"/>
    </source>
</evidence>
<gene>
    <name evidence="1" type="primary">GLEAN_11036</name>
    <name evidence="1" type="ORF">TcasGA2_TC011036</name>
</gene>
<reference evidence="1 2" key="2">
    <citation type="journal article" date="2010" name="Nucleic Acids Res.">
        <title>BeetleBase in 2010: revisions to provide comprehensive genomic information for Tribolium castaneum.</title>
        <authorList>
            <person name="Kim H.S."/>
            <person name="Murphy T."/>
            <person name="Xia J."/>
            <person name="Caragea D."/>
            <person name="Park Y."/>
            <person name="Beeman R.W."/>
            <person name="Lorenzen M.D."/>
            <person name="Butcher S."/>
            <person name="Manak J.R."/>
            <person name="Brown S.J."/>
        </authorList>
    </citation>
    <scope>GENOME REANNOTATION</scope>
    <source>
        <strain evidence="1 2">Georgia GA2</strain>
    </source>
</reference>
<protein>
    <submittedName>
        <fullName evidence="1">Uncharacterized protein</fullName>
    </submittedName>
</protein>
<reference evidence="1 2" key="1">
    <citation type="journal article" date="2008" name="Nature">
        <title>The genome of the model beetle and pest Tribolium castaneum.</title>
        <authorList>
            <consortium name="Tribolium Genome Sequencing Consortium"/>
            <person name="Richards S."/>
            <person name="Gibbs R.A."/>
            <person name="Weinstock G.M."/>
            <person name="Brown S.J."/>
            <person name="Denell R."/>
            <person name="Beeman R.W."/>
            <person name="Gibbs R."/>
            <person name="Beeman R.W."/>
            <person name="Brown S.J."/>
            <person name="Bucher G."/>
            <person name="Friedrich M."/>
            <person name="Grimmelikhuijzen C.J."/>
            <person name="Klingler M."/>
            <person name="Lorenzen M."/>
            <person name="Richards S."/>
            <person name="Roth S."/>
            <person name="Schroder R."/>
            <person name="Tautz D."/>
            <person name="Zdobnov E.M."/>
            <person name="Muzny D."/>
            <person name="Gibbs R.A."/>
            <person name="Weinstock G.M."/>
            <person name="Attaway T."/>
            <person name="Bell S."/>
            <person name="Buhay C.J."/>
            <person name="Chandrabose M.N."/>
            <person name="Chavez D."/>
            <person name="Clerk-Blankenburg K.P."/>
            <person name="Cree A."/>
            <person name="Dao M."/>
            <person name="Davis C."/>
            <person name="Chacko J."/>
            <person name="Dinh H."/>
            <person name="Dugan-Rocha S."/>
            <person name="Fowler G."/>
            <person name="Garner T.T."/>
            <person name="Garnes J."/>
            <person name="Gnirke A."/>
            <person name="Hawes A."/>
            <person name="Hernandez J."/>
            <person name="Hines S."/>
            <person name="Holder M."/>
            <person name="Hume J."/>
            <person name="Jhangiani S.N."/>
            <person name="Joshi V."/>
            <person name="Khan Z.M."/>
            <person name="Jackson L."/>
            <person name="Kovar C."/>
            <person name="Kowis A."/>
            <person name="Lee S."/>
            <person name="Lewis L.R."/>
            <person name="Margolis J."/>
            <person name="Morgan M."/>
            <person name="Nazareth L.V."/>
            <person name="Nguyen N."/>
            <person name="Okwuonu G."/>
            <person name="Parker D."/>
            <person name="Richards S."/>
            <person name="Ruiz S.J."/>
            <person name="Santibanez J."/>
            <person name="Savard J."/>
            <person name="Scherer S.E."/>
            <person name="Schneider B."/>
            <person name="Sodergren E."/>
            <person name="Tautz D."/>
            <person name="Vattahil S."/>
            <person name="Villasana D."/>
            <person name="White C.S."/>
            <person name="Wright R."/>
            <person name="Park Y."/>
            <person name="Beeman R.W."/>
            <person name="Lord J."/>
            <person name="Oppert B."/>
            <person name="Lorenzen M."/>
            <person name="Brown S."/>
            <person name="Wang L."/>
            <person name="Savard J."/>
            <person name="Tautz D."/>
            <person name="Richards S."/>
            <person name="Weinstock G."/>
            <person name="Gibbs R.A."/>
            <person name="Liu Y."/>
            <person name="Worley K."/>
            <person name="Weinstock G."/>
            <person name="Elsik C.G."/>
            <person name="Reese J.T."/>
            <person name="Elhaik E."/>
            <person name="Landan G."/>
            <person name="Graur D."/>
            <person name="Arensburger P."/>
            <person name="Atkinson P."/>
            <person name="Beeman R.W."/>
            <person name="Beidler J."/>
            <person name="Brown S.J."/>
            <person name="Demuth J.P."/>
            <person name="Drury D.W."/>
            <person name="Du Y.Z."/>
            <person name="Fujiwara H."/>
            <person name="Lorenzen M."/>
            <person name="Maselli V."/>
            <person name="Osanai M."/>
            <person name="Park Y."/>
            <person name="Robertson H.M."/>
            <person name="Tu Z."/>
            <person name="Wang J.J."/>
            <person name="Wang S."/>
            <person name="Richards S."/>
            <person name="Song H."/>
            <person name="Zhang L."/>
            <person name="Sodergren E."/>
            <person name="Werner D."/>
            <person name="Stanke M."/>
            <person name="Morgenstern B."/>
            <person name="Solovyev V."/>
            <person name="Kosarev P."/>
            <person name="Brown G."/>
            <person name="Chen H.C."/>
            <person name="Ermolaeva O."/>
            <person name="Hlavina W."/>
            <person name="Kapustin Y."/>
            <person name="Kiryutin B."/>
            <person name="Kitts P."/>
            <person name="Maglott D."/>
            <person name="Pruitt K."/>
            <person name="Sapojnikov V."/>
            <person name="Souvorov A."/>
            <person name="Mackey A.J."/>
            <person name="Waterhouse R.M."/>
            <person name="Wyder S."/>
            <person name="Zdobnov E.M."/>
            <person name="Zdobnov E.M."/>
            <person name="Wyder S."/>
            <person name="Kriventseva E.V."/>
            <person name="Kadowaki T."/>
            <person name="Bork P."/>
            <person name="Aranda M."/>
            <person name="Bao R."/>
            <person name="Beermann A."/>
            <person name="Berns N."/>
            <person name="Bolognesi R."/>
            <person name="Bonneton F."/>
            <person name="Bopp D."/>
            <person name="Brown S.J."/>
            <person name="Bucher G."/>
            <person name="Butts T."/>
            <person name="Chaumot A."/>
            <person name="Denell R.E."/>
            <person name="Ferrier D.E."/>
            <person name="Friedrich M."/>
            <person name="Gordon C.M."/>
            <person name="Jindra M."/>
            <person name="Klingler M."/>
            <person name="Lan Q."/>
            <person name="Lattorff H.M."/>
            <person name="Laudet V."/>
            <person name="von Levetsow C."/>
            <person name="Liu Z."/>
            <person name="Lutz R."/>
            <person name="Lynch J.A."/>
            <person name="da Fonseca R.N."/>
            <person name="Posnien N."/>
            <person name="Reuter R."/>
            <person name="Roth S."/>
            <person name="Savard J."/>
            <person name="Schinko J.B."/>
            <person name="Schmitt C."/>
            <person name="Schoppmeier M."/>
            <person name="Schroder R."/>
            <person name="Shippy T.D."/>
            <person name="Simonnet F."/>
            <person name="Marques-Souza H."/>
            <person name="Tautz D."/>
            <person name="Tomoyasu Y."/>
            <person name="Trauner J."/>
            <person name="Van der Zee M."/>
            <person name="Vervoort M."/>
            <person name="Wittkopp N."/>
            <person name="Wimmer E.A."/>
            <person name="Yang X."/>
            <person name="Jones A.K."/>
            <person name="Sattelle D.B."/>
            <person name="Ebert P.R."/>
            <person name="Nelson D."/>
            <person name="Scott J.G."/>
            <person name="Beeman R.W."/>
            <person name="Muthukrishnan S."/>
            <person name="Kramer K.J."/>
            <person name="Arakane Y."/>
            <person name="Beeman R.W."/>
            <person name="Zhu Q."/>
            <person name="Hogenkamp D."/>
            <person name="Dixit R."/>
            <person name="Oppert B."/>
            <person name="Jiang H."/>
            <person name="Zou Z."/>
            <person name="Marshall J."/>
            <person name="Elpidina E."/>
            <person name="Vinokurov K."/>
            <person name="Oppert C."/>
            <person name="Zou Z."/>
            <person name="Evans J."/>
            <person name="Lu Z."/>
            <person name="Zhao P."/>
            <person name="Sumathipala N."/>
            <person name="Altincicek B."/>
            <person name="Vilcinskas A."/>
            <person name="Williams M."/>
            <person name="Hultmark D."/>
            <person name="Hetru C."/>
            <person name="Jiang H."/>
            <person name="Grimmelikhuijzen C.J."/>
            <person name="Hauser F."/>
            <person name="Cazzamali G."/>
            <person name="Williamson M."/>
            <person name="Park Y."/>
            <person name="Li B."/>
            <person name="Tanaka Y."/>
            <person name="Predel R."/>
            <person name="Neupert S."/>
            <person name="Schachtner J."/>
            <person name="Verleyen P."/>
            <person name="Raible F."/>
            <person name="Bork P."/>
            <person name="Friedrich M."/>
            <person name="Walden K.K."/>
            <person name="Robertson H.M."/>
            <person name="Angeli S."/>
            <person name="Foret S."/>
            <person name="Bucher G."/>
            <person name="Schuetz S."/>
            <person name="Maleszka R."/>
            <person name="Wimmer E.A."/>
            <person name="Beeman R.W."/>
            <person name="Lorenzen M."/>
            <person name="Tomoyasu Y."/>
            <person name="Miller S.C."/>
            <person name="Grossmann D."/>
            <person name="Bucher G."/>
        </authorList>
    </citation>
    <scope>NUCLEOTIDE SEQUENCE [LARGE SCALE GENOMIC DNA]</scope>
    <source>
        <strain evidence="1 2">Georgia GA2</strain>
    </source>
</reference>
<accession>D6X4U7</accession>
<dbReference type="EMBL" id="KQ971381">
    <property type="protein sequence ID" value="EEZ97238.1"/>
    <property type="molecule type" value="Genomic_DNA"/>
</dbReference>
<sequence length="109" mass="12928">MLAPSQIPGNHKFCASVFSCWPRTLVLCSGDYRLKQQSRFVRSRAERRSLRSINEIKRRFYFWIRFHKLIVVRSYTPEYLVLAVGRQDFINDMATVHLAPDNRPSRTPR</sequence>
<dbReference type="HOGENOM" id="CLU_2187240_0_0_1"/>
<dbReference type="Proteomes" id="UP000007266">
    <property type="component" value="Linkage group 10"/>
</dbReference>
<name>D6X4U7_TRICA</name>
<dbReference type="AlphaFoldDB" id="D6X4U7"/>
<evidence type="ECO:0000313" key="2">
    <source>
        <dbReference type="Proteomes" id="UP000007266"/>
    </source>
</evidence>
<keyword evidence="2" id="KW-1185">Reference proteome</keyword>
<proteinExistence type="predicted"/>
<organism evidence="1 2">
    <name type="scientific">Tribolium castaneum</name>
    <name type="common">Red flour beetle</name>
    <dbReference type="NCBI Taxonomy" id="7070"/>
    <lineage>
        <taxon>Eukaryota</taxon>
        <taxon>Metazoa</taxon>
        <taxon>Ecdysozoa</taxon>
        <taxon>Arthropoda</taxon>
        <taxon>Hexapoda</taxon>
        <taxon>Insecta</taxon>
        <taxon>Pterygota</taxon>
        <taxon>Neoptera</taxon>
        <taxon>Endopterygota</taxon>
        <taxon>Coleoptera</taxon>
        <taxon>Polyphaga</taxon>
        <taxon>Cucujiformia</taxon>
        <taxon>Tenebrionidae</taxon>
        <taxon>Tenebrionidae incertae sedis</taxon>
        <taxon>Tribolium</taxon>
    </lineage>
</organism>